<evidence type="ECO:0000256" key="1">
    <source>
        <dbReference type="ARBA" id="ARBA00006019"/>
    </source>
</evidence>
<evidence type="ECO:0000313" key="4">
    <source>
        <dbReference type="Proteomes" id="UP000673691"/>
    </source>
</evidence>
<dbReference type="Proteomes" id="UP000673691">
    <property type="component" value="Unassembled WGS sequence"/>
</dbReference>
<dbReference type="InterPro" id="IPR001373">
    <property type="entry name" value="Cullin_N"/>
</dbReference>
<comment type="similarity">
    <text evidence="1">Belongs to the cullin family.</text>
</comment>
<keyword evidence="4" id="KW-1185">Reference proteome</keyword>
<gene>
    <name evidence="3" type="ORF">BJ554DRAFT_1916</name>
</gene>
<accession>A0A8H8DHB2</accession>
<dbReference type="EMBL" id="JAEFCI010009209">
    <property type="protein sequence ID" value="KAG5457957.1"/>
    <property type="molecule type" value="Genomic_DNA"/>
</dbReference>
<dbReference type="GO" id="GO:0006511">
    <property type="term" value="P:ubiquitin-dependent protein catabolic process"/>
    <property type="evidence" value="ECO:0007669"/>
    <property type="project" value="InterPro"/>
</dbReference>
<dbReference type="SUPFAM" id="SSF74788">
    <property type="entry name" value="Cullin repeat-like"/>
    <property type="match status" value="1"/>
</dbReference>
<proteinExistence type="inferred from homology"/>
<dbReference type="InterPro" id="IPR016159">
    <property type="entry name" value="Cullin_repeat-like_dom_sf"/>
</dbReference>
<dbReference type="OrthoDB" id="5564418at2759"/>
<dbReference type="InterPro" id="IPR045093">
    <property type="entry name" value="Cullin"/>
</dbReference>
<dbReference type="AlphaFoldDB" id="A0A8H8DHB2"/>
<dbReference type="GO" id="GO:0031625">
    <property type="term" value="F:ubiquitin protein ligase binding"/>
    <property type="evidence" value="ECO:0007669"/>
    <property type="project" value="InterPro"/>
</dbReference>
<comment type="caution">
    <text evidence="3">The sequence shown here is derived from an EMBL/GenBank/DDBJ whole genome shotgun (WGS) entry which is preliminary data.</text>
</comment>
<dbReference type="PANTHER" id="PTHR11932">
    <property type="entry name" value="CULLIN"/>
    <property type="match status" value="1"/>
</dbReference>
<evidence type="ECO:0000259" key="2">
    <source>
        <dbReference type="Pfam" id="PF00888"/>
    </source>
</evidence>
<organism evidence="3 4">
    <name type="scientific">Olpidium bornovanus</name>
    <dbReference type="NCBI Taxonomy" id="278681"/>
    <lineage>
        <taxon>Eukaryota</taxon>
        <taxon>Fungi</taxon>
        <taxon>Fungi incertae sedis</taxon>
        <taxon>Olpidiomycota</taxon>
        <taxon>Olpidiomycotina</taxon>
        <taxon>Olpidiomycetes</taxon>
        <taxon>Olpidiales</taxon>
        <taxon>Olpidiaceae</taxon>
        <taxon>Olpidium</taxon>
    </lineage>
</organism>
<reference evidence="3 4" key="1">
    <citation type="journal article" name="Sci. Rep.">
        <title>Genome-scale phylogenetic analyses confirm Olpidium as the closest living zoosporic fungus to the non-flagellated, terrestrial fungi.</title>
        <authorList>
            <person name="Chang Y."/>
            <person name="Rochon D."/>
            <person name="Sekimoto S."/>
            <person name="Wang Y."/>
            <person name="Chovatia M."/>
            <person name="Sandor L."/>
            <person name="Salamov A."/>
            <person name="Grigoriev I.V."/>
            <person name="Stajich J.E."/>
            <person name="Spatafora J.W."/>
        </authorList>
    </citation>
    <scope>NUCLEOTIDE SEQUENCE [LARGE SCALE GENOMIC DNA]</scope>
    <source>
        <strain evidence="3">S191</strain>
    </source>
</reference>
<evidence type="ECO:0000313" key="3">
    <source>
        <dbReference type="EMBL" id="KAG5457957.1"/>
    </source>
</evidence>
<name>A0A8H8DHB2_9FUNG</name>
<feature type="domain" description="Cullin N-terminal" evidence="2">
    <location>
        <begin position="21"/>
        <end position="231"/>
    </location>
</feature>
<dbReference type="Gene3D" id="1.20.1310.10">
    <property type="entry name" value="Cullin Repeats"/>
    <property type="match status" value="2"/>
</dbReference>
<dbReference type="Pfam" id="PF00888">
    <property type="entry name" value="Cullin"/>
    <property type="match status" value="1"/>
</dbReference>
<protein>
    <submittedName>
        <fullName evidence="3">Cullin repeat-like-containing domain protein</fullName>
    </submittedName>
</protein>
<sequence>MSTASAGVAPRSSPLRVPRRRGLYNYCTRSRIHTGTSGEPVTPVSNSQRGANLLGSDLYKKLNKHLQSHLTKVRAVRGSKFVRRSIHCGALPLGDAESLFPHTHTHTRAPARLTLSGHLQGAEGYMDETLLNFYSKEWERYTAASRHLNHIFSYLNRHWVKREVDEGHKGVYDIYTIFGIILALVTWRDHLFIHLQHNVMLAVLAIVERQRNGEMIEASLIQHVIKSFGNCRADILF</sequence>